<dbReference type="AlphaFoldDB" id="A0A4S5E9T0"/>
<dbReference type="EMBL" id="SSWH01000001">
    <property type="protein sequence ID" value="THJ68465.1"/>
    <property type="molecule type" value="Genomic_DNA"/>
</dbReference>
<evidence type="ECO:0000256" key="1">
    <source>
        <dbReference type="ARBA" id="ARBA00008061"/>
    </source>
</evidence>
<dbReference type="InterPro" id="IPR006047">
    <property type="entry name" value="GH13_cat_dom"/>
</dbReference>
<reference evidence="4 5" key="1">
    <citation type="submission" date="2019-04" db="EMBL/GenBank/DDBJ databases">
        <authorList>
            <person name="Liu Q."/>
            <person name="Xin Y.-H."/>
        </authorList>
    </citation>
    <scope>NUCLEOTIDE SEQUENCE [LARGE SCALE GENOMIC DNA]</scope>
    <source>
        <strain evidence="4 5">AM23</strain>
    </source>
</reference>
<dbReference type="Pfam" id="PF00128">
    <property type="entry name" value="Alpha-amylase"/>
    <property type="match status" value="1"/>
</dbReference>
<comment type="caution">
    <text evidence="4">The sequence shown here is derived from an EMBL/GenBank/DDBJ whole genome shotgun (WGS) entry which is preliminary data.</text>
</comment>
<dbReference type="SUPFAM" id="SSF51445">
    <property type="entry name" value="(Trans)glycosidases"/>
    <property type="match status" value="1"/>
</dbReference>
<organism evidence="4 5">
    <name type="scientific">Arthrobacter echini</name>
    <dbReference type="NCBI Taxonomy" id="1529066"/>
    <lineage>
        <taxon>Bacteria</taxon>
        <taxon>Bacillati</taxon>
        <taxon>Actinomycetota</taxon>
        <taxon>Actinomycetes</taxon>
        <taxon>Micrococcales</taxon>
        <taxon>Micrococcaceae</taxon>
        <taxon>Arthrobacter</taxon>
    </lineage>
</organism>
<name>A0A4S5E9T0_9MICC</name>
<protein>
    <submittedName>
        <fullName evidence="4">Glycoside hydrolase family 13 protein</fullName>
    </submittedName>
</protein>
<keyword evidence="5" id="KW-1185">Reference proteome</keyword>
<dbReference type="GO" id="GO:0009313">
    <property type="term" value="P:oligosaccharide catabolic process"/>
    <property type="evidence" value="ECO:0007669"/>
    <property type="project" value="TreeGrafter"/>
</dbReference>
<dbReference type="Gene3D" id="3.90.400.10">
    <property type="entry name" value="Oligo-1,6-glucosidase, Domain 2"/>
    <property type="match status" value="1"/>
</dbReference>
<evidence type="ECO:0000313" key="4">
    <source>
        <dbReference type="EMBL" id="THJ68465.1"/>
    </source>
</evidence>
<proteinExistence type="inferred from homology"/>
<dbReference type="InterPro" id="IPR045857">
    <property type="entry name" value="O16G_dom_2"/>
</dbReference>
<evidence type="ECO:0000256" key="2">
    <source>
        <dbReference type="SAM" id="MobiDB-lite"/>
    </source>
</evidence>
<dbReference type="RefSeq" id="WP_136452567.1">
    <property type="nucleotide sequence ID" value="NZ_SSWH01000001.1"/>
</dbReference>
<evidence type="ECO:0000313" key="5">
    <source>
        <dbReference type="Proteomes" id="UP000305233"/>
    </source>
</evidence>
<feature type="domain" description="Glycosyl hydrolase family 13 catalytic" evidence="3">
    <location>
        <begin position="40"/>
        <end position="449"/>
    </location>
</feature>
<dbReference type="OrthoDB" id="9043248at2"/>
<keyword evidence="4" id="KW-0378">Hydrolase</keyword>
<feature type="region of interest" description="Disordered" evidence="2">
    <location>
        <begin position="366"/>
        <end position="386"/>
    </location>
</feature>
<evidence type="ECO:0000259" key="3">
    <source>
        <dbReference type="SMART" id="SM00642"/>
    </source>
</evidence>
<dbReference type="SMART" id="SM00642">
    <property type="entry name" value="Aamy"/>
    <property type="match status" value="1"/>
</dbReference>
<dbReference type="InterPro" id="IPR017853">
    <property type="entry name" value="GH"/>
</dbReference>
<dbReference type="CDD" id="cd11332">
    <property type="entry name" value="AmyAc_OligoGlu_TS"/>
    <property type="match status" value="1"/>
</dbReference>
<sequence>MSEIIDVLQHEQLPVRTAFHEPLHVASGSDQWWRRSVIYQVYPRSFRDSNGDGVGDLPGIASELARLAELSVDAVWLSPFYTSPQRDGGYDVADYCDVDPLFGTLTDFDTLVAEADRLGIRVIVDLVPNHCSSEHALFRAALAAPAGSPEREMFIFRDGTGTAGEEPPNNWQSHFGGPAWTRILDPDGTPGQWYLHLFDSSQPDFNWDNPAVHAEFERVLRFWLDRGVGGFRVDVAHALIKAEGLPDWGGRPDGGSTEGYPGWEAPMFGQDGVHAIFRRWRSILAEYDGERILCAEASIDPLARLTDWVRPDEMHQAFNFAYLHNSWNAHGLRSVVSASLAAFDTVGAPTTWVLSNHDVVRHTSRFGLTDGSPRGGDGIGSADVQPDTVTGLTRARAASLAMFALPGGIYLYQGEELGLPDHTSMPDDARQDPTFARTGGERLGRDGCRVPLPWRAQAPAFGFIGTDDADSAGNTHDAGATGTPWLPQPESWGGYARDLQSVDQDSTLTLYRTALQLRRDLRLGAGSLSWSRDFEQTDVVAFRNGEIIVVLNMGGFAVPLPEGAVVAASMPDAVLAGQLAPDACVWLMSGADQG</sequence>
<dbReference type="PANTHER" id="PTHR10357">
    <property type="entry name" value="ALPHA-AMYLASE FAMILY MEMBER"/>
    <property type="match status" value="1"/>
</dbReference>
<gene>
    <name evidence="4" type="ORF">E8P82_00675</name>
</gene>
<dbReference type="PANTHER" id="PTHR10357:SF179">
    <property type="entry name" value="NEUTRAL AND BASIC AMINO ACID TRANSPORT PROTEIN RBAT"/>
    <property type="match status" value="1"/>
</dbReference>
<dbReference type="Gene3D" id="3.20.20.80">
    <property type="entry name" value="Glycosidases"/>
    <property type="match status" value="1"/>
</dbReference>
<dbReference type="Proteomes" id="UP000305233">
    <property type="component" value="Unassembled WGS sequence"/>
</dbReference>
<accession>A0A4S5E9T0</accession>
<dbReference type="GO" id="GO:0004556">
    <property type="term" value="F:alpha-amylase activity"/>
    <property type="evidence" value="ECO:0007669"/>
    <property type="project" value="TreeGrafter"/>
</dbReference>
<comment type="similarity">
    <text evidence="1">Belongs to the glycosyl hydrolase 13 family.</text>
</comment>